<dbReference type="EMBL" id="JBHUIR010000051">
    <property type="protein sequence ID" value="MFD2260751.1"/>
    <property type="molecule type" value="Genomic_DNA"/>
</dbReference>
<dbReference type="Pfam" id="PF00528">
    <property type="entry name" value="BPD_transp_1"/>
    <property type="match status" value="1"/>
</dbReference>
<dbReference type="RefSeq" id="WP_345099947.1">
    <property type="nucleotide sequence ID" value="NZ_BAABGS010000072.1"/>
</dbReference>
<evidence type="ECO:0000313" key="9">
    <source>
        <dbReference type="EMBL" id="MFD2260751.1"/>
    </source>
</evidence>
<gene>
    <name evidence="9" type="ORF">ACFSMZ_13405</name>
</gene>
<dbReference type="PANTHER" id="PTHR30151:SF38">
    <property type="entry name" value="ALIPHATIC SULFONATES TRANSPORT PERMEASE PROTEIN SSUC-RELATED"/>
    <property type="match status" value="1"/>
</dbReference>
<comment type="subcellular location">
    <subcellularLocation>
        <location evidence="1 7">Cell membrane</location>
        <topology evidence="1 7">Multi-pass membrane protein</topology>
    </subcellularLocation>
</comment>
<keyword evidence="6 7" id="KW-0472">Membrane</keyword>
<dbReference type="InterPro" id="IPR000515">
    <property type="entry name" value="MetI-like"/>
</dbReference>
<keyword evidence="2 7" id="KW-0813">Transport</keyword>
<feature type="transmembrane region" description="Helical" evidence="7">
    <location>
        <begin position="238"/>
        <end position="258"/>
    </location>
</feature>
<sequence>MSSITDTLPSQSLNAWKRVAASPSFKAVYRRLVPWILPAILILAWHIAAVTGLLNRNVLPGPVDVVNVAISLIERGQLQHHLLVSLRRVAIGFTIGASVGLGLGALVGLSSTARQVIDLTMQMIRTVPHLALVPLMIFWFGIGEEPRVLLVALGVVFSVYINTVSGIRSVDPKLIEMGRSYGLSEPQLIWSVILPGALQQILTGIRYALGVAWLTLVVAETIASREGLGFLVQDARELLRLDVIVLVIAIYAIAGWLADFLTRKLEARLLSWHPSYGKGVRPS</sequence>
<evidence type="ECO:0000256" key="7">
    <source>
        <dbReference type="RuleBase" id="RU363032"/>
    </source>
</evidence>
<dbReference type="Gene3D" id="1.10.3720.10">
    <property type="entry name" value="MetI-like"/>
    <property type="match status" value="1"/>
</dbReference>
<dbReference type="CDD" id="cd06261">
    <property type="entry name" value="TM_PBP2"/>
    <property type="match status" value="1"/>
</dbReference>
<keyword evidence="3" id="KW-1003">Cell membrane</keyword>
<feature type="transmembrane region" description="Helical" evidence="7">
    <location>
        <begin position="123"/>
        <end position="142"/>
    </location>
</feature>
<dbReference type="PROSITE" id="PS50928">
    <property type="entry name" value="ABC_TM1"/>
    <property type="match status" value="1"/>
</dbReference>
<organism evidence="9 10">
    <name type="scientific">Chelativorans composti</name>
    <dbReference type="NCBI Taxonomy" id="768533"/>
    <lineage>
        <taxon>Bacteria</taxon>
        <taxon>Pseudomonadati</taxon>
        <taxon>Pseudomonadota</taxon>
        <taxon>Alphaproteobacteria</taxon>
        <taxon>Hyphomicrobiales</taxon>
        <taxon>Phyllobacteriaceae</taxon>
        <taxon>Chelativorans</taxon>
    </lineage>
</organism>
<protein>
    <submittedName>
        <fullName evidence="9">ABC transporter permease subunit</fullName>
    </submittedName>
</protein>
<name>A0ABW5DMG7_9HYPH</name>
<keyword evidence="10" id="KW-1185">Reference proteome</keyword>
<proteinExistence type="inferred from homology"/>
<feature type="transmembrane region" description="Helical" evidence="7">
    <location>
        <begin position="148"/>
        <end position="167"/>
    </location>
</feature>
<keyword evidence="4 7" id="KW-0812">Transmembrane</keyword>
<evidence type="ECO:0000259" key="8">
    <source>
        <dbReference type="PROSITE" id="PS50928"/>
    </source>
</evidence>
<evidence type="ECO:0000313" key="10">
    <source>
        <dbReference type="Proteomes" id="UP001597373"/>
    </source>
</evidence>
<comment type="similarity">
    <text evidence="7">Belongs to the binding-protein-dependent transport system permease family.</text>
</comment>
<evidence type="ECO:0000256" key="5">
    <source>
        <dbReference type="ARBA" id="ARBA00022989"/>
    </source>
</evidence>
<feature type="domain" description="ABC transmembrane type-1" evidence="8">
    <location>
        <begin position="82"/>
        <end position="262"/>
    </location>
</feature>
<feature type="transmembrane region" description="Helical" evidence="7">
    <location>
        <begin position="32"/>
        <end position="54"/>
    </location>
</feature>
<accession>A0ABW5DMG7</accession>
<keyword evidence="5 7" id="KW-1133">Transmembrane helix</keyword>
<evidence type="ECO:0000256" key="2">
    <source>
        <dbReference type="ARBA" id="ARBA00022448"/>
    </source>
</evidence>
<evidence type="ECO:0000256" key="4">
    <source>
        <dbReference type="ARBA" id="ARBA00022692"/>
    </source>
</evidence>
<dbReference type="Proteomes" id="UP001597373">
    <property type="component" value="Unassembled WGS sequence"/>
</dbReference>
<feature type="transmembrane region" description="Helical" evidence="7">
    <location>
        <begin position="89"/>
        <end position="111"/>
    </location>
</feature>
<feature type="transmembrane region" description="Helical" evidence="7">
    <location>
        <begin position="188"/>
        <end position="218"/>
    </location>
</feature>
<dbReference type="PANTHER" id="PTHR30151">
    <property type="entry name" value="ALKANE SULFONATE ABC TRANSPORTER-RELATED, MEMBRANE SUBUNIT"/>
    <property type="match status" value="1"/>
</dbReference>
<evidence type="ECO:0000256" key="3">
    <source>
        <dbReference type="ARBA" id="ARBA00022475"/>
    </source>
</evidence>
<dbReference type="SUPFAM" id="SSF161098">
    <property type="entry name" value="MetI-like"/>
    <property type="match status" value="1"/>
</dbReference>
<evidence type="ECO:0000256" key="1">
    <source>
        <dbReference type="ARBA" id="ARBA00004651"/>
    </source>
</evidence>
<comment type="caution">
    <text evidence="9">The sequence shown here is derived from an EMBL/GenBank/DDBJ whole genome shotgun (WGS) entry which is preliminary data.</text>
</comment>
<dbReference type="InterPro" id="IPR035906">
    <property type="entry name" value="MetI-like_sf"/>
</dbReference>
<reference evidence="10" key="1">
    <citation type="journal article" date="2019" name="Int. J. Syst. Evol. Microbiol.">
        <title>The Global Catalogue of Microorganisms (GCM) 10K type strain sequencing project: providing services to taxonomists for standard genome sequencing and annotation.</title>
        <authorList>
            <consortium name="The Broad Institute Genomics Platform"/>
            <consortium name="The Broad Institute Genome Sequencing Center for Infectious Disease"/>
            <person name="Wu L."/>
            <person name="Ma J."/>
        </authorList>
    </citation>
    <scope>NUCLEOTIDE SEQUENCE [LARGE SCALE GENOMIC DNA]</scope>
    <source>
        <strain evidence="10">KCTC 23707</strain>
    </source>
</reference>
<evidence type="ECO:0000256" key="6">
    <source>
        <dbReference type="ARBA" id="ARBA00023136"/>
    </source>
</evidence>